<comment type="subunit">
    <text evidence="11">Homotetramer.</text>
</comment>
<dbReference type="HAMAP" id="MF_00300">
    <property type="entry name" value="Chorismate_synth"/>
    <property type="match status" value="1"/>
</dbReference>
<dbReference type="Pfam" id="PF01264">
    <property type="entry name" value="Chorismate_synt"/>
    <property type="match status" value="1"/>
</dbReference>
<feature type="binding site" evidence="11">
    <location>
        <position position="47"/>
    </location>
    <ligand>
        <name>NADP(+)</name>
        <dbReference type="ChEBI" id="CHEBI:58349"/>
    </ligand>
</feature>
<dbReference type="NCBIfam" id="NF003793">
    <property type="entry name" value="PRK05382.1"/>
    <property type="match status" value="1"/>
</dbReference>
<protein>
    <recommendedName>
        <fullName evidence="3 11">Chorismate synthase</fullName>
        <shortName evidence="11">CS</shortName>
        <ecNumber evidence="3 11">4.2.3.5</ecNumber>
    </recommendedName>
    <alternativeName>
        <fullName evidence="11">5-enolpyruvylshikimate-3-phosphate phospholyase</fullName>
    </alternativeName>
</protein>
<comment type="caution">
    <text evidence="11">Lacks conserved residue(s) required for the propagation of feature annotation.</text>
</comment>
<evidence type="ECO:0000256" key="7">
    <source>
        <dbReference type="ARBA" id="ARBA00022827"/>
    </source>
</evidence>
<name>A0A1H6W3E3_9FIRM</name>
<keyword evidence="6 11" id="KW-0288">FMN</keyword>
<keyword evidence="5 11" id="KW-0285">Flavoprotein</keyword>
<evidence type="ECO:0000256" key="10">
    <source>
        <dbReference type="ARBA" id="ARBA00023239"/>
    </source>
</evidence>
<dbReference type="OrthoDB" id="9771806at2"/>
<accession>A0A1H6W3E3</accession>
<dbReference type="PANTHER" id="PTHR21085">
    <property type="entry name" value="CHORISMATE SYNTHASE"/>
    <property type="match status" value="1"/>
</dbReference>
<comment type="catalytic activity">
    <reaction evidence="11">
        <text>5-O-(1-carboxyvinyl)-3-phosphoshikimate = chorismate + phosphate</text>
        <dbReference type="Rhea" id="RHEA:21020"/>
        <dbReference type="ChEBI" id="CHEBI:29748"/>
        <dbReference type="ChEBI" id="CHEBI:43474"/>
        <dbReference type="ChEBI" id="CHEBI:57701"/>
        <dbReference type="EC" id="4.2.3.5"/>
    </reaction>
</comment>
<feature type="binding site" evidence="11">
    <location>
        <position position="330"/>
    </location>
    <ligand>
        <name>FMN</name>
        <dbReference type="ChEBI" id="CHEBI:58210"/>
    </ligand>
</feature>
<evidence type="ECO:0000256" key="8">
    <source>
        <dbReference type="ARBA" id="ARBA00022857"/>
    </source>
</evidence>
<proteinExistence type="inferred from homology"/>
<dbReference type="RefSeq" id="WP_074732529.1">
    <property type="nucleotide sequence ID" value="NZ_CADAXY010000025.1"/>
</dbReference>
<dbReference type="GO" id="GO:0008652">
    <property type="term" value="P:amino acid biosynthetic process"/>
    <property type="evidence" value="ECO:0007669"/>
    <property type="project" value="UniProtKB-KW"/>
</dbReference>
<evidence type="ECO:0000256" key="2">
    <source>
        <dbReference type="ARBA" id="ARBA00008014"/>
    </source>
</evidence>
<keyword evidence="4 11" id="KW-0028">Amino-acid biosynthesis</keyword>
<evidence type="ECO:0000256" key="5">
    <source>
        <dbReference type="ARBA" id="ARBA00022630"/>
    </source>
</evidence>
<sequence>MSANWGRNIELSIFGESHGKALGINIGNLPSGIKIDMDAVKREMARRAPGQTLMATSRREPDEVEIMSGLVDGITTGAPLLGMIYNTSQHSKDYSELKIKMRPGHSDYPAYIKYHGFNDVRGGGHFSGRLTAPIVFAGAICKQILADKGIHIYSHVLSIKDIKDDHFSVDITDEQLEELANKEFSVLSDEKFEKMRELILEARKNRNSVGGKIECMIKGVPAGIGSPFFDSLESRMSTLFFSIPAVKSVSFGDLDDITQYYGSEANDAYYYDGEIVKTKTNHNGGIIGGITNGMPILFTLGIKPTSSIALEQDTINVATHENTKLAIVGRHDPCIAMRAPSVVEAMAAIAIMDEVNV</sequence>
<dbReference type="InterPro" id="IPR000453">
    <property type="entry name" value="Chorismate_synth"/>
</dbReference>
<dbReference type="GO" id="GO:0010181">
    <property type="term" value="F:FMN binding"/>
    <property type="evidence" value="ECO:0007669"/>
    <property type="project" value="TreeGrafter"/>
</dbReference>
<dbReference type="GO" id="GO:0009423">
    <property type="term" value="P:chorismate biosynthetic process"/>
    <property type="evidence" value="ECO:0007669"/>
    <property type="project" value="UniProtKB-UniRule"/>
</dbReference>
<dbReference type="InterPro" id="IPR020541">
    <property type="entry name" value="Chorismate_synthase_CS"/>
</dbReference>
<keyword evidence="7 11" id="KW-0274">FAD</keyword>
<comment type="cofactor">
    <cofactor evidence="11">
        <name>FMNH2</name>
        <dbReference type="ChEBI" id="CHEBI:57618"/>
    </cofactor>
    <text evidence="11">Reduced FMN (FMNH(2)).</text>
</comment>
<evidence type="ECO:0000313" key="12">
    <source>
        <dbReference type="EMBL" id="SEJ07340.1"/>
    </source>
</evidence>
<feature type="binding site" evidence="11">
    <location>
        <begin position="303"/>
        <end position="307"/>
    </location>
    <ligand>
        <name>FMN</name>
        <dbReference type="ChEBI" id="CHEBI:58210"/>
    </ligand>
</feature>
<dbReference type="eggNOG" id="COG0082">
    <property type="taxonomic scope" value="Bacteria"/>
</dbReference>
<dbReference type="NCBIfam" id="TIGR00033">
    <property type="entry name" value="aroC"/>
    <property type="match status" value="1"/>
</dbReference>
<dbReference type="STRING" id="322505.SAMN04487836_10737"/>
<evidence type="ECO:0000256" key="9">
    <source>
        <dbReference type="ARBA" id="ARBA00023141"/>
    </source>
</evidence>
<dbReference type="Proteomes" id="UP000183028">
    <property type="component" value="Unassembled WGS sequence"/>
</dbReference>
<evidence type="ECO:0000313" key="13">
    <source>
        <dbReference type="Proteomes" id="UP000183028"/>
    </source>
</evidence>
<comment type="pathway">
    <text evidence="1 11">Metabolic intermediate biosynthesis; chorismate biosynthesis; chorismate from D-erythrose 4-phosphate and phosphoenolpyruvate: step 7/7.</text>
</comment>
<gene>
    <name evidence="11" type="primary">aroC</name>
    <name evidence="12" type="ORF">SAMN04487834_105214</name>
</gene>
<comment type="similarity">
    <text evidence="2 11">Belongs to the chorismate synthase family.</text>
</comment>
<keyword evidence="9 11" id="KW-0057">Aromatic amino acid biosynthesis</keyword>
<evidence type="ECO:0000256" key="4">
    <source>
        <dbReference type="ARBA" id="ARBA00022605"/>
    </source>
</evidence>
<dbReference type="GO" id="GO:0005829">
    <property type="term" value="C:cytosol"/>
    <property type="evidence" value="ECO:0007669"/>
    <property type="project" value="TreeGrafter"/>
</dbReference>
<dbReference type="PIRSF" id="PIRSF001456">
    <property type="entry name" value="Chorismate_synth"/>
    <property type="match status" value="1"/>
</dbReference>
<feature type="binding site" evidence="11">
    <location>
        <position position="288"/>
    </location>
    <ligand>
        <name>FMN</name>
        <dbReference type="ChEBI" id="CHEBI:58210"/>
    </ligand>
</feature>
<dbReference type="UniPathway" id="UPA00053">
    <property type="reaction ID" value="UER00090"/>
</dbReference>
<evidence type="ECO:0000256" key="1">
    <source>
        <dbReference type="ARBA" id="ARBA00005044"/>
    </source>
</evidence>
<evidence type="ECO:0000256" key="11">
    <source>
        <dbReference type="HAMAP-Rule" id="MF_00300"/>
    </source>
</evidence>
<evidence type="ECO:0000256" key="6">
    <source>
        <dbReference type="ARBA" id="ARBA00022643"/>
    </source>
</evidence>
<dbReference type="CDD" id="cd07304">
    <property type="entry name" value="Chorismate_synthase"/>
    <property type="match status" value="1"/>
</dbReference>
<dbReference type="PROSITE" id="PS00789">
    <property type="entry name" value="CHORISMATE_SYNTHASE_3"/>
    <property type="match status" value="1"/>
</dbReference>
<dbReference type="GO" id="GO:0004107">
    <property type="term" value="F:chorismate synthase activity"/>
    <property type="evidence" value="ECO:0007669"/>
    <property type="project" value="UniProtKB-UniRule"/>
</dbReference>
<dbReference type="EC" id="4.2.3.5" evidence="3 11"/>
<dbReference type="Gene3D" id="3.60.150.10">
    <property type="entry name" value="Chorismate synthase AroC"/>
    <property type="match status" value="1"/>
</dbReference>
<reference evidence="13" key="1">
    <citation type="submission" date="2016-10" db="EMBL/GenBank/DDBJ databases">
        <authorList>
            <person name="Varghese N."/>
        </authorList>
    </citation>
    <scope>NUCLEOTIDE SEQUENCE [LARGE SCALE GENOMIC DNA]</scope>
    <source>
        <strain evidence="13">DSM 20406</strain>
    </source>
</reference>
<keyword evidence="10 11" id="KW-0456">Lyase</keyword>
<feature type="binding site" evidence="11">
    <location>
        <begin position="125"/>
        <end position="127"/>
    </location>
    <ligand>
        <name>FMN</name>
        <dbReference type="ChEBI" id="CHEBI:58210"/>
    </ligand>
</feature>
<dbReference type="GO" id="GO:0009073">
    <property type="term" value="P:aromatic amino acid family biosynthetic process"/>
    <property type="evidence" value="ECO:0007669"/>
    <property type="project" value="UniProtKB-KW"/>
</dbReference>
<dbReference type="SUPFAM" id="SSF103263">
    <property type="entry name" value="Chorismate synthase, AroC"/>
    <property type="match status" value="1"/>
</dbReference>
<keyword evidence="8 11" id="KW-0521">NADP</keyword>
<comment type="function">
    <text evidence="11">Catalyzes the anti-1,4-elimination of the C-3 phosphate and the C-6 proR hydrogen from 5-enolpyruvylshikimate-3-phosphate (EPSP) to yield chorismate, which is the branch point compound that serves as the starting substrate for the three terminal pathways of aromatic amino acid biosynthesis. This reaction introduces a second double bond into the aromatic ring system.</text>
</comment>
<dbReference type="EMBL" id="FNYK01000052">
    <property type="protein sequence ID" value="SEJ07340.1"/>
    <property type="molecule type" value="Genomic_DNA"/>
</dbReference>
<dbReference type="InterPro" id="IPR035904">
    <property type="entry name" value="Chorismate_synth_AroC_sf"/>
</dbReference>
<dbReference type="PANTHER" id="PTHR21085:SF0">
    <property type="entry name" value="CHORISMATE SYNTHASE"/>
    <property type="match status" value="1"/>
</dbReference>
<evidence type="ECO:0000256" key="3">
    <source>
        <dbReference type="ARBA" id="ARBA00013036"/>
    </source>
</evidence>
<organism evidence="12 13">
    <name type="scientific">Sharpea azabuensis</name>
    <dbReference type="NCBI Taxonomy" id="322505"/>
    <lineage>
        <taxon>Bacteria</taxon>
        <taxon>Bacillati</taxon>
        <taxon>Bacillota</taxon>
        <taxon>Erysipelotrichia</taxon>
        <taxon>Erysipelotrichales</taxon>
        <taxon>Coprobacillaceae</taxon>
        <taxon>Sharpea</taxon>
    </lineage>
</organism>
<keyword evidence="13" id="KW-1185">Reference proteome</keyword>
<dbReference type="PROSITE" id="PS00788">
    <property type="entry name" value="CHORISMATE_SYNTHASE_2"/>
    <property type="match status" value="1"/>
</dbReference>
<dbReference type="AlphaFoldDB" id="A0A1H6W3E3"/>